<name>A0A6M1KN37_9STRE</name>
<evidence type="ECO:0000313" key="2">
    <source>
        <dbReference type="Proteomes" id="UP000479499"/>
    </source>
</evidence>
<dbReference type="EMBL" id="JAAKFZ010000010">
    <property type="protein sequence ID" value="NGL84129.1"/>
    <property type="molecule type" value="Genomic_DNA"/>
</dbReference>
<organism evidence="1 2">
    <name type="scientific">Streptococcus equi subsp. ruminatorum</name>
    <dbReference type="NCBI Taxonomy" id="254358"/>
    <lineage>
        <taxon>Bacteria</taxon>
        <taxon>Bacillati</taxon>
        <taxon>Bacillota</taxon>
        <taxon>Bacilli</taxon>
        <taxon>Lactobacillales</taxon>
        <taxon>Streptococcaceae</taxon>
        <taxon>Streptococcus</taxon>
    </lineage>
</organism>
<dbReference type="RefSeq" id="WP_164335987.1">
    <property type="nucleotide sequence ID" value="NZ_JAAKFZ010000010.1"/>
</dbReference>
<dbReference type="AlphaFoldDB" id="A0A6M1KN37"/>
<gene>
    <name evidence="1" type="ORF">G5B50_05005</name>
</gene>
<comment type="caution">
    <text evidence="1">The sequence shown here is derived from an EMBL/GenBank/DDBJ whole genome shotgun (WGS) entry which is preliminary data.</text>
</comment>
<accession>A0A6M1KN37</accession>
<sequence length="84" mass="10123">MDKVFVSLSDWIKEIIEKTVNRLVQIKLDEANAELWTREKVADRLNMSPATFDKYYRYDKNFPKELPGVRWKKAEIIAWLNNKY</sequence>
<proteinExistence type="predicted"/>
<reference evidence="1 2" key="1">
    <citation type="submission" date="2020-02" db="EMBL/GenBank/DDBJ databases">
        <title>M-like protein SrM is not crucial to the virulence of a novel isolate of Streptococcus equi subsp. ruminatorum from Macaca mulatta.</title>
        <authorList>
            <person name="Guo G."/>
            <person name="Cheng L."/>
            <person name="Zhang W."/>
        </authorList>
    </citation>
    <scope>NUCLEOTIDE SEQUENCE [LARGE SCALE GENOMIC DNA]</scope>
    <source>
        <strain evidence="1 2">FJ1804</strain>
    </source>
</reference>
<protein>
    <submittedName>
        <fullName evidence="1">Uncharacterized protein</fullName>
    </submittedName>
</protein>
<evidence type="ECO:0000313" key="1">
    <source>
        <dbReference type="EMBL" id="NGL84129.1"/>
    </source>
</evidence>
<dbReference type="Proteomes" id="UP000479499">
    <property type="component" value="Unassembled WGS sequence"/>
</dbReference>